<evidence type="ECO:0000313" key="2">
    <source>
        <dbReference type="EMBL" id="GBP30267.1"/>
    </source>
</evidence>
<comment type="caution">
    <text evidence="2">The sequence shown here is derived from an EMBL/GenBank/DDBJ whole genome shotgun (WGS) entry which is preliminary data.</text>
</comment>
<protein>
    <submittedName>
        <fullName evidence="2">Uncharacterized protein</fullName>
    </submittedName>
</protein>
<gene>
    <name evidence="2" type="ORF">EVAR_27879_1</name>
</gene>
<evidence type="ECO:0000313" key="3">
    <source>
        <dbReference type="Proteomes" id="UP000299102"/>
    </source>
</evidence>
<organism evidence="2 3">
    <name type="scientific">Eumeta variegata</name>
    <name type="common">Bagworm moth</name>
    <name type="synonym">Eumeta japonica</name>
    <dbReference type="NCBI Taxonomy" id="151549"/>
    <lineage>
        <taxon>Eukaryota</taxon>
        <taxon>Metazoa</taxon>
        <taxon>Ecdysozoa</taxon>
        <taxon>Arthropoda</taxon>
        <taxon>Hexapoda</taxon>
        <taxon>Insecta</taxon>
        <taxon>Pterygota</taxon>
        <taxon>Neoptera</taxon>
        <taxon>Endopterygota</taxon>
        <taxon>Lepidoptera</taxon>
        <taxon>Glossata</taxon>
        <taxon>Ditrysia</taxon>
        <taxon>Tineoidea</taxon>
        <taxon>Psychidae</taxon>
        <taxon>Oiketicinae</taxon>
        <taxon>Eumeta</taxon>
    </lineage>
</organism>
<dbReference type="AlphaFoldDB" id="A0A4C1UW68"/>
<dbReference type="EMBL" id="BGZK01000231">
    <property type="protein sequence ID" value="GBP30267.1"/>
    <property type="molecule type" value="Genomic_DNA"/>
</dbReference>
<sequence length="100" mass="10759">MVDTRAERAAPAARPGDGNNGNGPHLYGAPITRARRPRPPPHIDVPRTGRRRVTGVIALPFCVVRALSPRAELRPAPEGLAATIRRTVGCSIKLQSRKTP</sequence>
<reference evidence="2 3" key="1">
    <citation type="journal article" date="2019" name="Commun. Biol.">
        <title>The bagworm genome reveals a unique fibroin gene that provides high tensile strength.</title>
        <authorList>
            <person name="Kono N."/>
            <person name="Nakamura H."/>
            <person name="Ohtoshi R."/>
            <person name="Tomita M."/>
            <person name="Numata K."/>
            <person name="Arakawa K."/>
        </authorList>
    </citation>
    <scope>NUCLEOTIDE SEQUENCE [LARGE SCALE GENOMIC DNA]</scope>
</reference>
<name>A0A4C1UW68_EUMVA</name>
<feature type="region of interest" description="Disordered" evidence="1">
    <location>
        <begin position="1"/>
        <end position="49"/>
    </location>
</feature>
<dbReference type="Proteomes" id="UP000299102">
    <property type="component" value="Unassembled WGS sequence"/>
</dbReference>
<proteinExistence type="predicted"/>
<evidence type="ECO:0000256" key="1">
    <source>
        <dbReference type="SAM" id="MobiDB-lite"/>
    </source>
</evidence>
<accession>A0A4C1UW68</accession>
<keyword evidence="3" id="KW-1185">Reference proteome</keyword>